<dbReference type="KEGG" id="pfy:PFICI_05649"/>
<feature type="compositionally biased region" description="Basic and acidic residues" evidence="1">
    <location>
        <begin position="43"/>
        <end position="53"/>
    </location>
</feature>
<accession>W3XCG3</accession>
<dbReference type="GeneID" id="19270662"/>
<dbReference type="HOGENOM" id="CLU_2455459_0_0_1"/>
<proteinExistence type="predicted"/>
<evidence type="ECO:0000256" key="1">
    <source>
        <dbReference type="SAM" id="MobiDB-lite"/>
    </source>
</evidence>
<organism evidence="2 3">
    <name type="scientific">Pestalotiopsis fici (strain W106-1 / CGMCC3.15140)</name>
    <dbReference type="NCBI Taxonomy" id="1229662"/>
    <lineage>
        <taxon>Eukaryota</taxon>
        <taxon>Fungi</taxon>
        <taxon>Dikarya</taxon>
        <taxon>Ascomycota</taxon>
        <taxon>Pezizomycotina</taxon>
        <taxon>Sordariomycetes</taxon>
        <taxon>Xylariomycetidae</taxon>
        <taxon>Amphisphaeriales</taxon>
        <taxon>Sporocadaceae</taxon>
        <taxon>Pestalotiopsis</taxon>
    </lineage>
</organism>
<feature type="compositionally biased region" description="Basic residues" evidence="1">
    <location>
        <begin position="62"/>
        <end position="72"/>
    </location>
</feature>
<keyword evidence="3" id="KW-1185">Reference proteome</keyword>
<dbReference type="AlphaFoldDB" id="W3XCG3"/>
<dbReference type="RefSeq" id="XP_007832421.1">
    <property type="nucleotide sequence ID" value="XM_007834230.1"/>
</dbReference>
<name>W3XCG3_PESFW</name>
<dbReference type="EMBL" id="KI912111">
    <property type="protein sequence ID" value="ETS83773.1"/>
    <property type="molecule type" value="Genomic_DNA"/>
</dbReference>
<protein>
    <submittedName>
        <fullName evidence="2">Uncharacterized protein</fullName>
    </submittedName>
</protein>
<dbReference type="Proteomes" id="UP000030651">
    <property type="component" value="Unassembled WGS sequence"/>
</dbReference>
<evidence type="ECO:0000313" key="3">
    <source>
        <dbReference type="Proteomes" id="UP000030651"/>
    </source>
</evidence>
<sequence>MFHGQDSKTTLAAFQSARKRPVTVAFPEQLKMLFNRVTAAHRGGREPSSRADPRPGSPLPPQHHRGRMARRPFRAVLGSIEEELETALL</sequence>
<dbReference type="InParanoid" id="W3XCG3"/>
<feature type="region of interest" description="Disordered" evidence="1">
    <location>
        <begin position="38"/>
        <end position="72"/>
    </location>
</feature>
<reference evidence="3" key="1">
    <citation type="journal article" date="2015" name="BMC Genomics">
        <title>Genomic and transcriptomic analysis of the endophytic fungus Pestalotiopsis fici reveals its lifestyle and high potential for synthesis of natural products.</title>
        <authorList>
            <person name="Wang X."/>
            <person name="Zhang X."/>
            <person name="Liu L."/>
            <person name="Xiang M."/>
            <person name="Wang W."/>
            <person name="Sun X."/>
            <person name="Che Y."/>
            <person name="Guo L."/>
            <person name="Liu G."/>
            <person name="Guo L."/>
            <person name="Wang C."/>
            <person name="Yin W.B."/>
            <person name="Stadler M."/>
            <person name="Zhang X."/>
            <person name="Liu X."/>
        </authorList>
    </citation>
    <scope>NUCLEOTIDE SEQUENCE [LARGE SCALE GENOMIC DNA]</scope>
    <source>
        <strain evidence="3">W106-1 / CGMCC3.15140</strain>
    </source>
</reference>
<gene>
    <name evidence="2" type="ORF">PFICI_05649</name>
</gene>
<evidence type="ECO:0000313" key="2">
    <source>
        <dbReference type="EMBL" id="ETS83773.1"/>
    </source>
</evidence>